<name>A0A6A6H0J3_VIRVR</name>
<organism evidence="2 3">
    <name type="scientific">Viridothelium virens</name>
    <name type="common">Speckled blister lichen</name>
    <name type="synonym">Trypethelium virens</name>
    <dbReference type="NCBI Taxonomy" id="1048519"/>
    <lineage>
        <taxon>Eukaryota</taxon>
        <taxon>Fungi</taxon>
        <taxon>Dikarya</taxon>
        <taxon>Ascomycota</taxon>
        <taxon>Pezizomycotina</taxon>
        <taxon>Dothideomycetes</taxon>
        <taxon>Dothideomycetes incertae sedis</taxon>
        <taxon>Trypetheliales</taxon>
        <taxon>Trypetheliaceae</taxon>
        <taxon>Viridothelium</taxon>
    </lineage>
</organism>
<sequence>MATSGLEDSTDRPSLDRVPSAPSRPTLFNAGRPLLRRLDSSAGGLFKPPTLTHLKGRWHVTHSTLPIWKDKKNVTITYTILPDKKDEDGGVESHKLEDVIEYQEHGKSKVCTVKGVDTISAGDNTSAWNWRGKGIIKIASSHWEILGWATDGPHERQWMVTYFAKTYFTPAGMDIYSRHPDGVSEKLFDEIRQALTEIDAPHLAELAGKLYQVGRDGDREF</sequence>
<evidence type="ECO:0000313" key="3">
    <source>
        <dbReference type="Proteomes" id="UP000800092"/>
    </source>
</evidence>
<feature type="region of interest" description="Disordered" evidence="1">
    <location>
        <begin position="1"/>
        <end position="30"/>
    </location>
</feature>
<dbReference type="InterPro" id="IPR012674">
    <property type="entry name" value="Calycin"/>
</dbReference>
<dbReference type="EMBL" id="ML991831">
    <property type="protein sequence ID" value="KAF2231083.1"/>
    <property type="molecule type" value="Genomic_DNA"/>
</dbReference>
<dbReference type="AlphaFoldDB" id="A0A6A6H0J3"/>
<accession>A0A6A6H0J3</accession>
<protein>
    <submittedName>
        <fullName evidence="2">Uncharacterized protein</fullName>
    </submittedName>
</protein>
<evidence type="ECO:0000313" key="2">
    <source>
        <dbReference type="EMBL" id="KAF2231083.1"/>
    </source>
</evidence>
<proteinExistence type="predicted"/>
<evidence type="ECO:0000256" key="1">
    <source>
        <dbReference type="SAM" id="MobiDB-lite"/>
    </source>
</evidence>
<dbReference type="OrthoDB" id="9975758at2759"/>
<keyword evidence="3" id="KW-1185">Reference proteome</keyword>
<dbReference type="Gene3D" id="2.40.128.20">
    <property type="match status" value="1"/>
</dbReference>
<gene>
    <name evidence="2" type="ORF">EV356DRAFT_452658</name>
</gene>
<reference evidence="2" key="1">
    <citation type="journal article" date="2020" name="Stud. Mycol.">
        <title>101 Dothideomycetes genomes: a test case for predicting lifestyles and emergence of pathogens.</title>
        <authorList>
            <person name="Haridas S."/>
            <person name="Albert R."/>
            <person name="Binder M."/>
            <person name="Bloem J."/>
            <person name="Labutti K."/>
            <person name="Salamov A."/>
            <person name="Andreopoulos B."/>
            <person name="Baker S."/>
            <person name="Barry K."/>
            <person name="Bills G."/>
            <person name="Bluhm B."/>
            <person name="Cannon C."/>
            <person name="Castanera R."/>
            <person name="Culley D."/>
            <person name="Daum C."/>
            <person name="Ezra D."/>
            <person name="Gonzalez J."/>
            <person name="Henrissat B."/>
            <person name="Kuo A."/>
            <person name="Liang C."/>
            <person name="Lipzen A."/>
            <person name="Lutzoni F."/>
            <person name="Magnuson J."/>
            <person name="Mondo S."/>
            <person name="Nolan M."/>
            <person name="Ohm R."/>
            <person name="Pangilinan J."/>
            <person name="Park H.-J."/>
            <person name="Ramirez L."/>
            <person name="Alfaro M."/>
            <person name="Sun H."/>
            <person name="Tritt A."/>
            <person name="Yoshinaga Y."/>
            <person name="Zwiers L.-H."/>
            <person name="Turgeon B."/>
            <person name="Goodwin S."/>
            <person name="Spatafora J."/>
            <person name="Crous P."/>
            <person name="Grigoriev I."/>
        </authorList>
    </citation>
    <scope>NUCLEOTIDE SEQUENCE</scope>
    <source>
        <strain evidence="2">Tuck. ex Michener</strain>
    </source>
</reference>
<dbReference type="Proteomes" id="UP000800092">
    <property type="component" value="Unassembled WGS sequence"/>
</dbReference>